<dbReference type="RefSeq" id="WP_116846001.1">
    <property type="nucleotide sequence ID" value="NZ_QTJU01000001.1"/>
</dbReference>
<protein>
    <recommendedName>
        <fullName evidence="2">NlpE C-terminal OB domain-containing protein</fullName>
    </recommendedName>
</protein>
<gene>
    <name evidence="3" type="ORF">DXN05_04555</name>
</gene>
<name>A0A3E1NQP3_9BACT</name>
<feature type="domain" description="NlpE C-terminal OB" evidence="2">
    <location>
        <begin position="158"/>
        <end position="245"/>
    </location>
</feature>
<dbReference type="InterPro" id="IPR033450">
    <property type="entry name" value="NlpE_C"/>
</dbReference>
<keyword evidence="1" id="KW-0732">Signal</keyword>
<reference evidence="3 4" key="1">
    <citation type="submission" date="2018-08" db="EMBL/GenBank/DDBJ databases">
        <title>Chitinophagaceae sp. K23C18032701, a novel bacterium isolated from forest soil.</title>
        <authorList>
            <person name="Wang C."/>
        </authorList>
    </citation>
    <scope>NUCLEOTIDE SEQUENCE [LARGE SCALE GENOMIC DNA]</scope>
    <source>
        <strain evidence="3 4">K23C18032701</strain>
    </source>
</reference>
<dbReference type="AlphaFoldDB" id="A0A3E1NQP3"/>
<evidence type="ECO:0000313" key="3">
    <source>
        <dbReference type="EMBL" id="RFM30245.1"/>
    </source>
</evidence>
<evidence type="ECO:0000259" key="2">
    <source>
        <dbReference type="Pfam" id="PF17185"/>
    </source>
</evidence>
<evidence type="ECO:0000256" key="1">
    <source>
        <dbReference type="SAM" id="SignalP"/>
    </source>
</evidence>
<keyword evidence="4" id="KW-1185">Reference proteome</keyword>
<dbReference type="Proteomes" id="UP000261284">
    <property type="component" value="Unassembled WGS sequence"/>
</dbReference>
<dbReference type="Pfam" id="PF17185">
    <property type="entry name" value="NlpE_C"/>
    <property type="match status" value="1"/>
</dbReference>
<dbReference type="EMBL" id="QTJU01000001">
    <property type="protein sequence ID" value="RFM30245.1"/>
    <property type="molecule type" value="Genomic_DNA"/>
</dbReference>
<accession>A0A3E1NQP3</accession>
<dbReference type="Gene3D" id="2.40.50.540">
    <property type="match status" value="1"/>
</dbReference>
<feature type="signal peptide" evidence="1">
    <location>
        <begin position="1"/>
        <end position="21"/>
    </location>
</feature>
<organism evidence="3 4">
    <name type="scientific">Deminuibacter soli</name>
    <dbReference type="NCBI Taxonomy" id="2291815"/>
    <lineage>
        <taxon>Bacteria</taxon>
        <taxon>Pseudomonadati</taxon>
        <taxon>Bacteroidota</taxon>
        <taxon>Chitinophagia</taxon>
        <taxon>Chitinophagales</taxon>
        <taxon>Chitinophagaceae</taxon>
        <taxon>Deminuibacter</taxon>
    </lineage>
</organism>
<proteinExistence type="predicted"/>
<dbReference type="Pfam" id="PF04170">
    <property type="entry name" value="NlpE"/>
    <property type="match status" value="1"/>
</dbReference>
<dbReference type="InterPro" id="IPR007298">
    <property type="entry name" value="Cu-R_lipoprotein_NlpE"/>
</dbReference>
<feature type="chain" id="PRO_5017733714" description="NlpE C-terminal OB domain-containing protein" evidence="1">
    <location>
        <begin position="22"/>
        <end position="246"/>
    </location>
</feature>
<dbReference type="PROSITE" id="PS51257">
    <property type="entry name" value="PROKAR_LIPOPROTEIN"/>
    <property type="match status" value="1"/>
</dbReference>
<sequence length="246" mass="26906">MKKIMLLLTAAAFAATSCQQAGKNTSIVNADSVRHSMNMSPFSAGSFAGYFADTIPCADCAGIVMRLSLKSDSTFIMEQEYVGARDTSHRLFYQLGNYTIVDSTLRLSETTEGPHQFKITGPGELSILDNEGAIINNTRLKYTIHRQSVVFAPKGSILVHGMYRYMADAAVLHVCSMDKDFPVGASAVSKQMQEAYGKLRKAGNEPVFAELEGSFEQGPSGEEGKTAELFVVKKFIRFTPGEKCRE</sequence>
<dbReference type="OrthoDB" id="5348860at2"/>
<dbReference type="Gene3D" id="2.40.128.640">
    <property type="match status" value="1"/>
</dbReference>
<dbReference type="InterPro" id="IPR038139">
    <property type="entry name" value="NlpE_C_sf"/>
</dbReference>
<comment type="caution">
    <text evidence="3">The sequence shown here is derived from an EMBL/GenBank/DDBJ whole genome shotgun (WGS) entry which is preliminary data.</text>
</comment>
<evidence type="ECO:0000313" key="4">
    <source>
        <dbReference type="Proteomes" id="UP000261284"/>
    </source>
</evidence>